<keyword evidence="2" id="KW-0677">Repeat</keyword>
<dbReference type="EMBL" id="CAJMXA010000653">
    <property type="protein sequence ID" value="CAE6438454.1"/>
    <property type="molecule type" value="Genomic_DNA"/>
</dbReference>
<dbReference type="SMART" id="SM00320">
    <property type="entry name" value="WD40"/>
    <property type="match status" value="1"/>
</dbReference>
<dbReference type="InterPro" id="IPR036322">
    <property type="entry name" value="WD40_repeat_dom_sf"/>
</dbReference>
<feature type="non-terminal residue" evidence="4">
    <location>
        <position position="1"/>
    </location>
</feature>
<dbReference type="Gene3D" id="2.130.10.10">
    <property type="entry name" value="YVTN repeat-like/Quinoprotein amine dehydrogenase"/>
    <property type="match status" value="1"/>
</dbReference>
<dbReference type="PROSITE" id="PS50082">
    <property type="entry name" value="WD_REPEATS_2"/>
    <property type="match status" value="2"/>
</dbReference>
<dbReference type="AlphaFoldDB" id="A0A8H2Y0K4"/>
<evidence type="ECO:0000313" key="4">
    <source>
        <dbReference type="EMBL" id="CAE6438454.1"/>
    </source>
</evidence>
<feature type="repeat" description="WD" evidence="3">
    <location>
        <begin position="1"/>
        <end position="20"/>
    </location>
</feature>
<dbReference type="SUPFAM" id="SSF50978">
    <property type="entry name" value="WD40 repeat-like"/>
    <property type="match status" value="1"/>
</dbReference>
<dbReference type="InterPro" id="IPR015943">
    <property type="entry name" value="WD40/YVTN_repeat-like_dom_sf"/>
</dbReference>
<protein>
    <recommendedName>
        <fullName evidence="6">WD40 repeat-like protein</fullName>
    </recommendedName>
</protein>
<sequence length="188" mass="20687">GSADHTLRVWDIDNGNLVTGPFVGHSSGVRSVTFSPDGARLLSGSQDRSIKTWHIHNRARSSSSPLLQYKTPEPGNPIFDRSTDRIWTISSMSSHIYPTYTTRTWTIRQDELAALTSQGHTDGSVAAYYCLTMIEASIPVDGRMATNTPDGWKVLSDGWVVDHRRGLDSSTTWDDAGEPVAGMEHINN</sequence>
<proteinExistence type="predicted"/>
<accession>A0A8H2Y0K4</accession>
<dbReference type="Pfam" id="PF00400">
    <property type="entry name" value="WD40"/>
    <property type="match status" value="1"/>
</dbReference>
<dbReference type="PANTHER" id="PTHR19848">
    <property type="entry name" value="WD40 REPEAT PROTEIN"/>
    <property type="match status" value="1"/>
</dbReference>
<dbReference type="Proteomes" id="UP000663853">
    <property type="component" value="Unassembled WGS sequence"/>
</dbReference>
<name>A0A8H2Y0K4_9AGAM</name>
<evidence type="ECO:0000256" key="1">
    <source>
        <dbReference type="ARBA" id="ARBA00022574"/>
    </source>
</evidence>
<gene>
    <name evidence="4" type="ORF">RDB_LOCUS33456</name>
</gene>
<reference evidence="4" key="1">
    <citation type="submission" date="2021-01" db="EMBL/GenBank/DDBJ databases">
        <authorList>
            <person name="Kaushik A."/>
        </authorList>
    </citation>
    <scope>NUCLEOTIDE SEQUENCE</scope>
    <source>
        <strain evidence="4">AG6-10EEA</strain>
    </source>
</reference>
<dbReference type="PANTHER" id="PTHR19848:SF8">
    <property type="entry name" value="F-BOX AND WD REPEAT DOMAIN CONTAINING 7"/>
    <property type="match status" value="1"/>
</dbReference>
<evidence type="ECO:0000313" key="5">
    <source>
        <dbReference type="Proteomes" id="UP000663853"/>
    </source>
</evidence>
<dbReference type="PROSITE" id="PS50294">
    <property type="entry name" value="WD_REPEATS_REGION"/>
    <property type="match status" value="1"/>
</dbReference>
<feature type="repeat" description="WD" evidence="3">
    <location>
        <begin position="22"/>
        <end position="63"/>
    </location>
</feature>
<evidence type="ECO:0000256" key="3">
    <source>
        <dbReference type="PROSITE-ProRule" id="PRU00221"/>
    </source>
</evidence>
<evidence type="ECO:0000256" key="2">
    <source>
        <dbReference type="ARBA" id="ARBA00022737"/>
    </source>
</evidence>
<evidence type="ECO:0008006" key="6">
    <source>
        <dbReference type="Google" id="ProtNLM"/>
    </source>
</evidence>
<dbReference type="InterPro" id="IPR001680">
    <property type="entry name" value="WD40_rpt"/>
</dbReference>
<comment type="caution">
    <text evidence="4">The sequence shown here is derived from an EMBL/GenBank/DDBJ whole genome shotgun (WGS) entry which is preliminary data.</text>
</comment>
<keyword evidence="1 3" id="KW-0853">WD repeat</keyword>
<organism evidence="4 5">
    <name type="scientific">Rhizoctonia solani</name>
    <dbReference type="NCBI Taxonomy" id="456999"/>
    <lineage>
        <taxon>Eukaryota</taxon>
        <taxon>Fungi</taxon>
        <taxon>Dikarya</taxon>
        <taxon>Basidiomycota</taxon>
        <taxon>Agaricomycotina</taxon>
        <taxon>Agaricomycetes</taxon>
        <taxon>Cantharellales</taxon>
        <taxon>Ceratobasidiaceae</taxon>
        <taxon>Rhizoctonia</taxon>
    </lineage>
</organism>